<dbReference type="EMBL" id="CATQJL010000316">
    <property type="protein sequence ID" value="CAJ0607000.1"/>
    <property type="molecule type" value="Genomic_DNA"/>
</dbReference>
<keyword evidence="1" id="KW-0732">Signal</keyword>
<evidence type="ECO:0000313" key="2">
    <source>
        <dbReference type="EMBL" id="CAJ0607000.1"/>
    </source>
</evidence>
<evidence type="ECO:0000313" key="3">
    <source>
        <dbReference type="Proteomes" id="UP001176961"/>
    </source>
</evidence>
<organism evidence="2 3">
    <name type="scientific">Cylicocyclus nassatus</name>
    <name type="common">Nematode worm</name>
    <dbReference type="NCBI Taxonomy" id="53992"/>
    <lineage>
        <taxon>Eukaryota</taxon>
        <taxon>Metazoa</taxon>
        <taxon>Ecdysozoa</taxon>
        <taxon>Nematoda</taxon>
        <taxon>Chromadorea</taxon>
        <taxon>Rhabditida</taxon>
        <taxon>Rhabditina</taxon>
        <taxon>Rhabditomorpha</taxon>
        <taxon>Strongyloidea</taxon>
        <taxon>Strongylidae</taxon>
        <taxon>Cylicocyclus</taxon>
    </lineage>
</organism>
<name>A0AA36HA61_CYLNA</name>
<reference evidence="2" key="1">
    <citation type="submission" date="2023-07" db="EMBL/GenBank/DDBJ databases">
        <authorList>
            <consortium name="CYATHOMIX"/>
        </authorList>
    </citation>
    <scope>NUCLEOTIDE SEQUENCE</scope>
    <source>
        <strain evidence="2">N/A</strain>
    </source>
</reference>
<accession>A0AA36HA61</accession>
<evidence type="ECO:0000256" key="1">
    <source>
        <dbReference type="SAM" id="SignalP"/>
    </source>
</evidence>
<dbReference type="AlphaFoldDB" id="A0AA36HA61"/>
<dbReference type="Proteomes" id="UP001176961">
    <property type="component" value="Unassembled WGS sequence"/>
</dbReference>
<feature type="signal peptide" evidence="1">
    <location>
        <begin position="1"/>
        <end position="33"/>
    </location>
</feature>
<feature type="chain" id="PRO_5041436166" evidence="1">
    <location>
        <begin position="34"/>
        <end position="154"/>
    </location>
</feature>
<protein>
    <submittedName>
        <fullName evidence="2">Uncharacterized protein</fullName>
    </submittedName>
</protein>
<proteinExistence type="predicted"/>
<keyword evidence="3" id="KW-1185">Reference proteome</keyword>
<comment type="caution">
    <text evidence="2">The sequence shown here is derived from an EMBL/GenBank/DDBJ whole genome shotgun (WGS) entry which is preliminary data.</text>
</comment>
<gene>
    <name evidence="2" type="ORF">CYNAS_LOCUS18983</name>
</gene>
<sequence length="154" mass="17552">MKGLISAHCFTSNVPHMPFMILLVLLSVHFTIGSDEEPECWFETNRWDGFARNLDSRIPAKIEQDTGKKINMNEPVMAVQMEEKKDEASYILVLAQVEGEKKALCFKGHVKDQQVLSMKLDDNCVNYLQTCPKFGLPKGFIREWKAYIAQVAKA</sequence>